<evidence type="ECO:0000256" key="1">
    <source>
        <dbReference type="SAM" id="Coils"/>
    </source>
</evidence>
<name>A0A8B7TWI9_CASCN</name>
<dbReference type="RefSeq" id="XP_020011192.1">
    <property type="nucleotide sequence ID" value="XM_020155603.1"/>
</dbReference>
<feature type="region of interest" description="Disordered" evidence="2">
    <location>
        <begin position="137"/>
        <end position="163"/>
    </location>
</feature>
<organism evidence="3">
    <name type="scientific">Castor canadensis</name>
    <name type="common">American beaver</name>
    <dbReference type="NCBI Taxonomy" id="51338"/>
    <lineage>
        <taxon>Eukaryota</taxon>
        <taxon>Metazoa</taxon>
        <taxon>Chordata</taxon>
        <taxon>Craniata</taxon>
        <taxon>Vertebrata</taxon>
        <taxon>Euteleostomi</taxon>
        <taxon>Mammalia</taxon>
        <taxon>Eutheria</taxon>
        <taxon>Euarchontoglires</taxon>
        <taxon>Glires</taxon>
        <taxon>Rodentia</taxon>
        <taxon>Castorimorpha</taxon>
        <taxon>Castoridae</taxon>
        <taxon>Castor</taxon>
    </lineage>
</organism>
<feature type="region of interest" description="Disordered" evidence="2">
    <location>
        <begin position="228"/>
        <end position="331"/>
    </location>
</feature>
<evidence type="ECO:0000313" key="3">
    <source>
        <dbReference type="RefSeq" id="XP_020011192.1"/>
    </source>
</evidence>
<feature type="compositionally biased region" description="Basic and acidic residues" evidence="2">
    <location>
        <begin position="255"/>
        <end position="270"/>
    </location>
</feature>
<reference evidence="3" key="1">
    <citation type="submission" date="2025-08" db="UniProtKB">
        <authorList>
            <consortium name="RefSeq"/>
        </authorList>
    </citation>
    <scope>IDENTIFICATION</scope>
    <source>
        <tissue evidence="3">Leukocyte</tissue>
    </source>
</reference>
<dbReference type="KEGG" id="ccan:109681011"/>
<feature type="coiled-coil region" evidence="1">
    <location>
        <begin position="172"/>
        <end position="213"/>
    </location>
</feature>
<feature type="compositionally biased region" description="Basic and acidic residues" evidence="2">
    <location>
        <begin position="228"/>
        <end position="248"/>
    </location>
</feature>
<feature type="non-terminal residue" evidence="3">
    <location>
        <position position="1"/>
    </location>
</feature>
<dbReference type="OrthoDB" id="9909003at2759"/>
<evidence type="ECO:0000256" key="2">
    <source>
        <dbReference type="SAM" id="MobiDB-lite"/>
    </source>
</evidence>
<keyword evidence="1" id="KW-0175">Coiled coil</keyword>
<dbReference type="AlphaFoldDB" id="A0A8B7TWI9"/>
<protein>
    <submittedName>
        <fullName evidence="3">Centromere-associated protein E-like</fullName>
    </submittedName>
</protein>
<proteinExistence type="predicted"/>
<gene>
    <name evidence="3" type="primary">LOC109681011</name>
</gene>
<sequence>AMINELTEFEERSSTKSKEWEHDLKSMREKNKKLFNDYQTLTIFLTSRAPVNTTIQVSQNPRVASRIVRLTTEDKVALGAKPYKEEIEDLKTKLVEIDLEKMKNAKEFEKELHSTKATVDHQREVIRLLRENLRRNQQAQDASMLSERSDSQPSSKPLTCGGGSGIVQSTKALILKSEYKRLEKEISKLKQQNEQLTKQNSELLSNNHHLSNEVKTWKDRTIKRETHQEVTCEDSPKSPKVIKTDSKKRQNMPSHCKERNLQDPVSKESPKSWFFDTRSKSLPVPQPVRYFDNSGLGLSPEEQTEGTENMDPKPGLWHASSGKDMPECKTQ</sequence>
<accession>A0A8B7TWI9</accession>
<dbReference type="Gene3D" id="1.20.5.170">
    <property type="match status" value="1"/>
</dbReference>